<keyword evidence="4 11" id="KW-0808">Transferase</keyword>
<reference evidence="14 17" key="1">
    <citation type="journal article" date="2011" name="Nature">
        <title>The Medicago genome provides insight into the evolution of rhizobial symbioses.</title>
        <authorList>
            <person name="Young N.D."/>
            <person name="Debelle F."/>
            <person name="Oldroyd G.E."/>
            <person name="Geurts R."/>
            <person name="Cannon S.B."/>
            <person name="Udvardi M.K."/>
            <person name="Benedito V.A."/>
            <person name="Mayer K.F."/>
            <person name="Gouzy J."/>
            <person name="Schoof H."/>
            <person name="Van de Peer Y."/>
            <person name="Proost S."/>
            <person name="Cook D.R."/>
            <person name="Meyers B.C."/>
            <person name="Spannagl M."/>
            <person name="Cheung F."/>
            <person name="De Mita S."/>
            <person name="Krishnakumar V."/>
            <person name="Gundlach H."/>
            <person name="Zhou S."/>
            <person name="Mudge J."/>
            <person name="Bharti A.K."/>
            <person name="Murray J.D."/>
            <person name="Naoumkina M.A."/>
            <person name="Rosen B."/>
            <person name="Silverstein K.A."/>
            <person name="Tang H."/>
            <person name="Rombauts S."/>
            <person name="Zhao P.X."/>
            <person name="Zhou P."/>
            <person name="Barbe V."/>
            <person name="Bardou P."/>
            <person name="Bechner M."/>
            <person name="Bellec A."/>
            <person name="Berger A."/>
            <person name="Berges H."/>
            <person name="Bidwell S."/>
            <person name="Bisseling T."/>
            <person name="Choisne N."/>
            <person name="Couloux A."/>
            <person name="Denny R."/>
            <person name="Deshpande S."/>
            <person name="Dai X."/>
            <person name="Doyle J.J."/>
            <person name="Dudez A.M."/>
            <person name="Farmer A.D."/>
            <person name="Fouteau S."/>
            <person name="Franken C."/>
            <person name="Gibelin C."/>
            <person name="Gish J."/>
            <person name="Goldstein S."/>
            <person name="Gonzalez A.J."/>
            <person name="Green P.J."/>
            <person name="Hallab A."/>
            <person name="Hartog M."/>
            <person name="Hua A."/>
            <person name="Humphray S.J."/>
            <person name="Jeong D.H."/>
            <person name="Jing Y."/>
            <person name="Jocker A."/>
            <person name="Kenton S.M."/>
            <person name="Kim D.J."/>
            <person name="Klee K."/>
            <person name="Lai H."/>
            <person name="Lang C."/>
            <person name="Lin S."/>
            <person name="Macmil S.L."/>
            <person name="Magdelenat G."/>
            <person name="Matthews L."/>
            <person name="McCorrison J."/>
            <person name="Monaghan E.L."/>
            <person name="Mun J.H."/>
            <person name="Najar F.Z."/>
            <person name="Nicholson C."/>
            <person name="Noirot C."/>
            <person name="O'Bleness M."/>
            <person name="Paule C.R."/>
            <person name="Poulain J."/>
            <person name="Prion F."/>
            <person name="Qin B."/>
            <person name="Qu C."/>
            <person name="Retzel E.F."/>
            <person name="Riddle C."/>
            <person name="Sallet E."/>
            <person name="Samain S."/>
            <person name="Samson N."/>
            <person name="Sanders I."/>
            <person name="Saurat O."/>
            <person name="Scarpelli C."/>
            <person name="Schiex T."/>
            <person name="Segurens B."/>
            <person name="Severin A.J."/>
            <person name="Sherrier D.J."/>
            <person name="Shi R."/>
            <person name="Sims S."/>
            <person name="Singer S.R."/>
            <person name="Sinharoy S."/>
            <person name="Sterck L."/>
            <person name="Viollet A."/>
            <person name="Wang B.B."/>
            <person name="Wang K."/>
            <person name="Wang M."/>
            <person name="Wang X."/>
            <person name="Warfsmann J."/>
            <person name="Weissenbach J."/>
            <person name="White D.D."/>
            <person name="White J.D."/>
            <person name="Wiley G.B."/>
            <person name="Wincker P."/>
            <person name="Xing Y."/>
            <person name="Yang L."/>
            <person name="Yao Z."/>
            <person name="Ying F."/>
            <person name="Zhai J."/>
            <person name="Zhou L."/>
            <person name="Zuber A."/>
            <person name="Denarie J."/>
            <person name="Dixon R.A."/>
            <person name="May G.D."/>
            <person name="Schwartz D.C."/>
            <person name="Rogers J."/>
            <person name="Quetier F."/>
            <person name="Town C.D."/>
            <person name="Roe B.A."/>
        </authorList>
    </citation>
    <scope>NUCLEOTIDE SEQUENCE [LARGE SCALE GENOMIC DNA]</scope>
    <source>
        <strain evidence="14">A17</strain>
        <strain evidence="16 17">cv. Jemalong A17</strain>
    </source>
</reference>
<dbReference type="KEGG" id="mtr:25483535"/>
<dbReference type="InterPro" id="IPR013083">
    <property type="entry name" value="Znf_RING/FYVE/PHD"/>
</dbReference>
<protein>
    <recommendedName>
        <fullName evidence="11">E3 ubiquitin-protein ligase RMA</fullName>
        <ecNumber evidence="11">2.3.2.27</ecNumber>
    </recommendedName>
    <alternativeName>
        <fullName evidence="11">Protein RING membrane-anchor</fullName>
    </alternativeName>
    <alternativeName>
        <fullName evidence="11">RING-type E3 ubiquitin transferase RMA</fullName>
    </alternativeName>
</protein>
<keyword evidence="17" id="KW-1185">Reference proteome</keyword>
<dbReference type="InterPro" id="IPR018957">
    <property type="entry name" value="Znf_C3HC4_RING-type"/>
</dbReference>
<reference evidence="16" key="3">
    <citation type="submission" date="2015-04" db="UniProtKB">
        <authorList>
            <consortium name="EnsemblPlants"/>
        </authorList>
    </citation>
    <scope>IDENTIFICATION</scope>
    <source>
        <strain evidence="16">cv. Jemalong A17</strain>
    </source>
</reference>
<dbReference type="GO" id="GO:0016567">
    <property type="term" value="P:protein ubiquitination"/>
    <property type="evidence" value="ECO:0007669"/>
    <property type="project" value="UniProtKB-UniPathway"/>
</dbReference>
<dbReference type="InterPro" id="IPR017907">
    <property type="entry name" value="Znf_RING_CS"/>
</dbReference>
<name>A0A072VUD1_MEDTR</name>
<keyword evidence="7 11" id="KW-0833">Ubl conjugation pathway</keyword>
<evidence type="ECO:0000256" key="12">
    <source>
        <dbReference type="SAM" id="MobiDB-lite"/>
    </source>
</evidence>
<dbReference type="PANTHER" id="PTHR12313">
    <property type="entry name" value="E3 UBIQUITIN-PROTEIN LIGASE RNF5-RELATED"/>
    <property type="match status" value="1"/>
</dbReference>
<dbReference type="SMART" id="SM00184">
    <property type="entry name" value="RING"/>
    <property type="match status" value="1"/>
</dbReference>
<dbReference type="GO" id="GO:0044390">
    <property type="term" value="F:ubiquitin-like protein conjugating enzyme binding"/>
    <property type="evidence" value="ECO:0000318"/>
    <property type="project" value="GO_Central"/>
</dbReference>
<feature type="domain" description="RING-type" evidence="13">
    <location>
        <begin position="124"/>
        <end position="166"/>
    </location>
</feature>
<evidence type="ECO:0000256" key="6">
    <source>
        <dbReference type="ARBA" id="ARBA00022771"/>
    </source>
</evidence>
<reference evidence="15" key="5">
    <citation type="journal article" date="2018" name="Nat. Plants">
        <title>Whole-genome landscape of Medicago truncatula symbiotic genes.</title>
        <authorList>
            <person name="Pecrix Y."/>
            <person name="Gamas P."/>
            <person name="Carrere S."/>
        </authorList>
    </citation>
    <scope>NUCLEOTIDE SEQUENCE</scope>
    <source>
        <tissue evidence="15">Leaves</tissue>
    </source>
</reference>
<evidence type="ECO:0000256" key="9">
    <source>
        <dbReference type="ARBA" id="ARBA00023136"/>
    </source>
</evidence>
<evidence type="ECO:0000256" key="5">
    <source>
        <dbReference type="ARBA" id="ARBA00022723"/>
    </source>
</evidence>
<organism evidence="14 17">
    <name type="scientific">Medicago truncatula</name>
    <name type="common">Barrel medic</name>
    <name type="synonym">Medicago tribuloides</name>
    <dbReference type="NCBI Taxonomy" id="3880"/>
    <lineage>
        <taxon>Eukaryota</taxon>
        <taxon>Viridiplantae</taxon>
        <taxon>Streptophyta</taxon>
        <taxon>Embryophyta</taxon>
        <taxon>Tracheophyta</taxon>
        <taxon>Spermatophyta</taxon>
        <taxon>Magnoliopsida</taxon>
        <taxon>eudicotyledons</taxon>
        <taxon>Gunneridae</taxon>
        <taxon>Pentapetalae</taxon>
        <taxon>rosids</taxon>
        <taxon>fabids</taxon>
        <taxon>Fabales</taxon>
        <taxon>Fabaceae</taxon>
        <taxon>Papilionoideae</taxon>
        <taxon>50 kb inversion clade</taxon>
        <taxon>NPAAA clade</taxon>
        <taxon>Hologalegina</taxon>
        <taxon>IRL clade</taxon>
        <taxon>Trifolieae</taxon>
        <taxon>Medicago</taxon>
    </lineage>
</organism>
<dbReference type="GO" id="GO:0036503">
    <property type="term" value="P:ERAD pathway"/>
    <property type="evidence" value="ECO:0000318"/>
    <property type="project" value="GO_Central"/>
</dbReference>
<evidence type="ECO:0000256" key="7">
    <source>
        <dbReference type="ARBA" id="ARBA00022786"/>
    </source>
</evidence>
<keyword evidence="8 11" id="KW-0862">Zinc</keyword>
<dbReference type="CDD" id="cd16745">
    <property type="entry name" value="RING-HC_AtRMA-like"/>
    <property type="match status" value="1"/>
</dbReference>
<feature type="compositionally biased region" description="Basic and acidic residues" evidence="12">
    <location>
        <begin position="204"/>
        <end position="223"/>
    </location>
</feature>
<accession>A0A072VUD1</accession>
<comment type="pathway">
    <text evidence="3 11">Protein modification; protein ubiquitination.</text>
</comment>
<dbReference type="UniPathway" id="UPA00143"/>
<keyword evidence="5 11" id="KW-0479">Metal-binding</keyword>
<dbReference type="HOGENOM" id="CLU_1211347_0_0_1"/>
<reference evidence="18" key="4">
    <citation type="journal article" date="2018" name="Nat. Plants">
        <title>Whole-genome landscape of Medicago truncatula symbiotic genes.</title>
        <authorList>
            <person name="Pecrix Y."/>
            <person name="Staton S.E."/>
            <person name="Sallet E."/>
            <person name="Lelandais-Briere C."/>
            <person name="Moreau S."/>
            <person name="Carrere S."/>
            <person name="Blein T."/>
            <person name="Jardinaud M.F."/>
            <person name="Latrasse D."/>
            <person name="Zouine M."/>
            <person name="Zahm M."/>
            <person name="Kreplak J."/>
            <person name="Mayjonade B."/>
            <person name="Satge C."/>
            <person name="Perez M."/>
            <person name="Cauet S."/>
            <person name="Marande W."/>
            <person name="Chantry-Darmon C."/>
            <person name="Lopez-Roques C."/>
            <person name="Bouchez O."/>
            <person name="Berard A."/>
            <person name="Debelle F."/>
            <person name="Munos S."/>
            <person name="Bendahmane A."/>
            <person name="Berges H."/>
            <person name="Niebel A."/>
            <person name="Buitink J."/>
            <person name="Frugier F."/>
            <person name="Benhamed M."/>
            <person name="Crespi M."/>
            <person name="Gouzy J."/>
            <person name="Gamas P."/>
        </authorList>
    </citation>
    <scope>NUCLEOTIDE SEQUENCE [LARGE SCALE GENOMIC DNA]</scope>
    <source>
        <strain evidence="18">cv. Jemalong A17</strain>
    </source>
</reference>
<evidence type="ECO:0000259" key="13">
    <source>
        <dbReference type="PROSITE" id="PS50089"/>
    </source>
</evidence>
<dbReference type="EMBL" id="CM001217">
    <property type="protein sequence ID" value="KEH41720.1"/>
    <property type="molecule type" value="Genomic_DNA"/>
</dbReference>
<evidence type="ECO:0000313" key="14">
    <source>
        <dbReference type="EMBL" id="KEH41720.1"/>
    </source>
</evidence>
<dbReference type="EC" id="2.3.2.27" evidence="11"/>
<comment type="domain">
    <text evidence="11">The RING-type zinc finger domain is responsible for E3 ligase activity.</text>
</comment>
<feature type="region of interest" description="Disordered" evidence="12">
    <location>
        <begin position="185"/>
        <end position="229"/>
    </location>
</feature>
<dbReference type="PROSITE" id="PS00518">
    <property type="entry name" value="ZF_RING_1"/>
    <property type="match status" value="1"/>
</dbReference>
<dbReference type="InterPro" id="IPR045103">
    <property type="entry name" value="RNF5/RNF185-like"/>
</dbReference>
<dbReference type="OrthoDB" id="6270329at2759"/>
<dbReference type="Proteomes" id="UP000265566">
    <property type="component" value="Chromosome 1"/>
</dbReference>
<dbReference type="EnsemblPlants" id="KEH41720">
    <property type="protein sequence ID" value="KEH41720"/>
    <property type="gene ID" value="MTR_1g054210"/>
</dbReference>
<evidence type="ECO:0000256" key="11">
    <source>
        <dbReference type="RuleBase" id="RU369090"/>
    </source>
</evidence>
<evidence type="ECO:0000256" key="3">
    <source>
        <dbReference type="ARBA" id="ARBA00004906"/>
    </source>
</evidence>
<dbReference type="PROSITE" id="PS50089">
    <property type="entry name" value="ZF_RING_2"/>
    <property type="match status" value="1"/>
</dbReference>
<dbReference type="InterPro" id="IPR001841">
    <property type="entry name" value="Znf_RING"/>
</dbReference>
<keyword evidence="11" id="KW-0256">Endoplasmic reticulum</keyword>
<evidence type="ECO:0000256" key="1">
    <source>
        <dbReference type="ARBA" id="ARBA00000900"/>
    </source>
</evidence>
<keyword evidence="9" id="KW-0472">Membrane</keyword>
<sequence>MEEQASRRIAMDIDLNLEPNPDQLSYAIGAINLNDVINPPLDRNSNLLDRHTWENVSMELDWFLGISRNSSVERIAEIPQPQQPSLIALSEISNVGVALDKSKTSEKKENVDNGCGSKGGFYDCNICLGLAKDPVVTRCGHLFCWPCLYRWLHSGSYGNKECPVCKGEVKDKKVIPIYGGGNDVEVGHEDSSSTLQIPRRPNARRKDSNARQSREGRVRHLGRDIMTIQ</sequence>
<dbReference type="Proteomes" id="UP000002051">
    <property type="component" value="Unassembled WGS sequence"/>
</dbReference>
<evidence type="ECO:0000313" key="17">
    <source>
        <dbReference type="Proteomes" id="UP000002051"/>
    </source>
</evidence>
<reference evidence="14 17" key="2">
    <citation type="journal article" date="2014" name="BMC Genomics">
        <title>An improved genome release (version Mt4.0) for the model legume Medicago truncatula.</title>
        <authorList>
            <person name="Tang H."/>
            <person name="Krishnakumar V."/>
            <person name="Bidwell S."/>
            <person name="Rosen B."/>
            <person name="Chan A."/>
            <person name="Zhou S."/>
            <person name="Gentzbittel L."/>
            <person name="Childs K.L."/>
            <person name="Yandell M."/>
            <person name="Gundlach H."/>
            <person name="Mayer K.F."/>
            <person name="Schwartz D.C."/>
            <person name="Town C.D."/>
        </authorList>
    </citation>
    <scope>GENOME REANNOTATION</scope>
    <source>
        <strain evidence="14">A17</strain>
        <strain evidence="16 17">cv. Jemalong A17</strain>
    </source>
</reference>
<dbReference type="EMBL" id="PSQE01000001">
    <property type="protein sequence ID" value="RHN79277.1"/>
    <property type="molecule type" value="Genomic_DNA"/>
</dbReference>
<dbReference type="Gene3D" id="3.30.40.10">
    <property type="entry name" value="Zinc/RING finger domain, C3HC4 (zinc finger)"/>
    <property type="match status" value="1"/>
</dbReference>
<comment type="catalytic activity">
    <reaction evidence="1 11">
        <text>S-ubiquitinyl-[E2 ubiquitin-conjugating enzyme]-L-cysteine + [acceptor protein]-L-lysine = [E2 ubiquitin-conjugating enzyme]-L-cysteine + N(6)-ubiquitinyl-[acceptor protein]-L-lysine.</text>
        <dbReference type="EC" id="2.3.2.27"/>
    </reaction>
</comment>
<proteinExistence type="predicted"/>
<gene>
    <name evidence="16" type="primary">25483535</name>
    <name evidence="14" type="ordered locus">MTR_1g054210</name>
    <name evidence="15" type="ORF">MtrunA17_Chr1g0175571</name>
</gene>
<comment type="subcellular location">
    <subcellularLocation>
        <location evidence="2">Endomembrane system</location>
    </subcellularLocation>
    <subcellularLocation>
        <location evidence="11">Endoplasmic reticulum membrane</location>
        <topology evidence="11">Single-pass type IV membrane protein</topology>
    </subcellularLocation>
</comment>
<evidence type="ECO:0000313" key="16">
    <source>
        <dbReference type="EnsemblPlants" id="KEH41720"/>
    </source>
</evidence>
<keyword evidence="15" id="KW-0012">Acyltransferase</keyword>
<evidence type="ECO:0000313" key="18">
    <source>
        <dbReference type="Proteomes" id="UP000265566"/>
    </source>
</evidence>
<dbReference type="GO" id="GO:0016874">
    <property type="term" value="F:ligase activity"/>
    <property type="evidence" value="ECO:0007669"/>
    <property type="project" value="UniProtKB-KW"/>
</dbReference>
<comment type="function">
    <text evidence="11">E3 ubiquitin-protein ligase.</text>
</comment>
<evidence type="ECO:0000256" key="8">
    <source>
        <dbReference type="ARBA" id="ARBA00022833"/>
    </source>
</evidence>
<evidence type="ECO:0000256" key="10">
    <source>
        <dbReference type="PROSITE-ProRule" id="PRU00175"/>
    </source>
</evidence>
<dbReference type="STRING" id="3880.A0A072VUD1"/>
<dbReference type="SUPFAM" id="SSF57850">
    <property type="entry name" value="RING/U-box"/>
    <property type="match status" value="1"/>
</dbReference>
<dbReference type="GO" id="GO:0005789">
    <property type="term" value="C:endoplasmic reticulum membrane"/>
    <property type="evidence" value="ECO:0007669"/>
    <property type="project" value="UniProtKB-SubCell"/>
</dbReference>
<dbReference type="Pfam" id="PF00097">
    <property type="entry name" value="zf-C3HC4"/>
    <property type="match status" value="1"/>
</dbReference>
<dbReference type="GO" id="GO:0008270">
    <property type="term" value="F:zinc ion binding"/>
    <property type="evidence" value="ECO:0007669"/>
    <property type="project" value="UniProtKB-KW"/>
</dbReference>
<evidence type="ECO:0000313" key="15">
    <source>
        <dbReference type="EMBL" id="RHN79277.1"/>
    </source>
</evidence>
<keyword evidence="15" id="KW-0436">Ligase</keyword>
<evidence type="ECO:0000256" key="4">
    <source>
        <dbReference type="ARBA" id="ARBA00022679"/>
    </source>
</evidence>
<evidence type="ECO:0000256" key="2">
    <source>
        <dbReference type="ARBA" id="ARBA00004308"/>
    </source>
</evidence>
<dbReference type="GO" id="GO:0006511">
    <property type="term" value="P:ubiquitin-dependent protein catabolic process"/>
    <property type="evidence" value="ECO:0000318"/>
    <property type="project" value="GO_Central"/>
</dbReference>
<keyword evidence="6 10" id="KW-0863">Zinc-finger</keyword>
<dbReference type="AlphaFoldDB" id="A0A072VUD1"/>
<dbReference type="Gramene" id="rna3045">
    <property type="protein sequence ID" value="RHN79277.1"/>
    <property type="gene ID" value="gene3045"/>
</dbReference>
<dbReference type="GO" id="GO:0061630">
    <property type="term" value="F:ubiquitin protein ligase activity"/>
    <property type="evidence" value="ECO:0000318"/>
    <property type="project" value="GO_Central"/>
</dbReference>